<reference evidence="9" key="1">
    <citation type="submission" date="2021-06" db="EMBL/GenBank/DDBJ databases">
        <title>Description of novel taxa of the family Lachnospiraceae.</title>
        <authorList>
            <person name="Chaplin A.V."/>
            <person name="Sokolova S.R."/>
            <person name="Pikina A.P."/>
            <person name="Korzhanova M."/>
            <person name="Belova V."/>
            <person name="Korostin D."/>
            <person name="Efimov B.A."/>
        </authorList>
    </citation>
    <scope>NUCLEOTIDE SEQUENCE</scope>
    <source>
        <strain evidence="9">ASD5720</strain>
    </source>
</reference>
<dbReference type="PROSITE" id="PS50928">
    <property type="entry name" value="ABC_TM1"/>
    <property type="match status" value="1"/>
</dbReference>
<feature type="transmembrane region" description="Helical" evidence="7">
    <location>
        <begin position="20"/>
        <end position="39"/>
    </location>
</feature>
<comment type="subcellular location">
    <subcellularLocation>
        <location evidence="1 7">Cell membrane</location>
        <topology evidence="1 7">Multi-pass membrane protein</topology>
    </subcellularLocation>
</comment>
<dbReference type="GO" id="GO:0005886">
    <property type="term" value="C:plasma membrane"/>
    <property type="evidence" value="ECO:0007669"/>
    <property type="project" value="UniProtKB-SubCell"/>
</dbReference>
<dbReference type="SUPFAM" id="SSF161098">
    <property type="entry name" value="MetI-like"/>
    <property type="match status" value="1"/>
</dbReference>
<dbReference type="Pfam" id="PF00528">
    <property type="entry name" value="BPD_transp_1"/>
    <property type="match status" value="1"/>
</dbReference>
<dbReference type="PANTHER" id="PTHR43744">
    <property type="entry name" value="ABC TRANSPORTER PERMEASE PROTEIN MG189-RELATED-RELATED"/>
    <property type="match status" value="1"/>
</dbReference>
<gene>
    <name evidence="9" type="ORF">KTH89_24100</name>
</gene>
<dbReference type="CDD" id="cd06261">
    <property type="entry name" value="TM_PBP2"/>
    <property type="match status" value="1"/>
</dbReference>
<keyword evidence="4 7" id="KW-0812">Transmembrane</keyword>
<proteinExistence type="inferred from homology"/>
<dbReference type="EMBL" id="JAHQCW010000070">
    <property type="protein sequence ID" value="MBU9739622.1"/>
    <property type="molecule type" value="Genomic_DNA"/>
</dbReference>
<evidence type="ECO:0000256" key="3">
    <source>
        <dbReference type="ARBA" id="ARBA00022475"/>
    </source>
</evidence>
<dbReference type="RefSeq" id="WP_158348787.1">
    <property type="nucleotide sequence ID" value="NZ_JAHQCW010000070.1"/>
</dbReference>
<evidence type="ECO:0000256" key="6">
    <source>
        <dbReference type="ARBA" id="ARBA00023136"/>
    </source>
</evidence>
<feature type="transmembrane region" description="Helical" evidence="7">
    <location>
        <begin position="114"/>
        <end position="136"/>
    </location>
</feature>
<organism evidence="9 10">
    <name type="scientific">Diplocloster agilis</name>
    <dbReference type="NCBI Taxonomy" id="2850323"/>
    <lineage>
        <taxon>Bacteria</taxon>
        <taxon>Bacillati</taxon>
        <taxon>Bacillota</taxon>
        <taxon>Clostridia</taxon>
        <taxon>Lachnospirales</taxon>
        <taxon>Lachnospiraceae</taxon>
        <taxon>Diplocloster</taxon>
    </lineage>
</organism>
<feature type="transmembrane region" description="Helical" evidence="7">
    <location>
        <begin position="260"/>
        <end position="278"/>
    </location>
</feature>
<dbReference type="PROSITE" id="PS51257">
    <property type="entry name" value="PROKAR_LIPOPROTEIN"/>
    <property type="match status" value="1"/>
</dbReference>
<keyword evidence="3" id="KW-1003">Cell membrane</keyword>
<dbReference type="PANTHER" id="PTHR43744:SF6">
    <property type="entry name" value="ABC TRANSPORTER PERMEASE PROTEIN YESQ-RELATED"/>
    <property type="match status" value="1"/>
</dbReference>
<dbReference type="InterPro" id="IPR035906">
    <property type="entry name" value="MetI-like_sf"/>
</dbReference>
<evidence type="ECO:0000313" key="9">
    <source>
        <dbReference type="EMBL" id="MBU9739622.1"/>
    </source>
</evidence>
<evidence type="ECO:0000256" key="4">
    <source>
        <dbReference type="ARBA" id="ARBA00022692"/>
    </source>
</evidence>
<evidence type="ECO:0000259" key="8">
    <source>
        <dbReference type="PROSITE" id="PS50928"/>
    </source>
</evidence>
<keyword evidence="6 7" id="KW-0472">Membrane</keyword>
<comment type="similarity">
    <text evidence="7">Belongs to the binding-protein-dependent transport system permease family.</text>
</comment>
<name>A0A949NDB0_9FIRM</name>
<evidence type="ECO:0000256" key="2">
    <source>
        <dbReference type="ARBA" id="ARBA00022448"/>
    </source>
</evidence>
<feature type="domain" description="ABC transmembrane type-1" evidence="8">
    <location>
        <begin position="79"/>
        <end position="278"/>
    </location>
</feature>
<evidence type="ECO:0000256" key="7">
    <source>
        <dbReference type="RuleBase" id="RU363032"/>
    </source>
</evidence>
<protein>
    <submittedName>
        <fullName evidence="9">Carbohydrate ABC transporter permease</fullName>
    </submittedName>
</protein>
<feature type="transmembrane region" description="Helical" evidence="7">
    <location>
        <begin position="85"/>
        <end position="105"/>
    </location>
</feature>
<feature type="transmembrane region" description="Helical" evidence="7">
    <location>
        <begin position="199"/>
        <end position="221"/>
    </location>
</feature>
<evidence type="ECO:0000313" key="10">
    <source>
        <dbReference type="Proteomes" id="UP000712157"/>
    </source>
</evidence>
<accession>A0A949NDB0</accession>
<comment type="caution">
    <text evidence="9">The sequence shown here is derived from an EMBL/GenBank/DDBJ whole genome shotgun (WGS) entry which is preliminary data.</text>
</comment>
<sequence>MKASSIKKQKTKQKTVDVFLIAFVFIIACFVAFPLFWMLRSSLVTKAEFFTRPPVFWPETMQFINFSKAMDLIDFGRQLFNSLSIAVPYVIGNIITCSVSAYAFARIKFPLRNFWFICIIATMMLPSAVTLIPQYTMYTSFGWVGQNAAFGGKLPLILPAFLCSGGNAYFVFLLRQFFSTIPKDLDEAAKIDGAGRFRIFVQIMLPLIKPALVVVALFSFINCWNEFFYTLIYLQGEKSYTLSLGLYMVNGIRLSNFEQVMALAVIVTLPCLVFFLIGNKYLVEGITLTGIKG</sequence>
<evidence type="ECO:0000256" key="1">
    <source>
        <dbReference type="ARBA" id="ARBA00004651"/>
    </source>
</evidence>
<dbReference type="GO" id="GO:0055085">
    <property type="term" value="P:transmembrane transport"/>
    <property type="evidence" value="ECO:0007669"/>
    <property type="project" value="InterPro"/>
</dbReference>
<keyword evidence="10" id="KW-1185">Reference proteome</keyword>
<dbReference type="InterPro" id="IPR000515">
    <property type="entry name" value="MetI-like"/>
</dbReference>
<dbReference type="AlphaFoldDB" id="A0A949NDB0"/>
<keyword evidence="2 7" id="KW-0813">Transport</keyword>
<dbReference type="Proteomes" id="UP000712157">
    <property type="component" value="Unassembled WGS sequence"/>
</dbReference>
<feature type="transmembrane region" description="Helical" evidence="7">
    <location>
        <begin position="156"/>
        <end position="178"/>
    </location>
</feature>
<evidence type="ECO:0000256" key="5">
    <source>
        <dbReference type="ARBA" id="ARBA00022989"/>
    </source>
</evidence>
<keyword evidence="5 7" id="KW-1133">Transmembrane helix</keyword>
<dbReference type="Gene3D" id="1.10.3720.10">
    <property type="entry name" value="MetI-like"/>
    <property type="match status" value="1"/>
</dbReference>